<sequence length="290" mass="33787">MNSYLFTQNIEQINHQESIHRLEEGSVLFFPKYYYTSIDPVLFSENVLDGSRKNISYDIRTKKLGAYKKEITGLNDKLLSMMHGYAEFAHQLIQNALPSYMPHLQWGRTSFRPAQVQGRVSSKRKDDTRLHVDSFSASPVHGLRILRVFCNVNPENEPRIWNLGEPFTDVLQRFGPKIASYSKLKAKVLKFVKATKTLRSPYDHYMLHLHDKMKLDDLYQAKVQKIQVDFPAQSTWIVFTDHVSHAALSGQYLLEQTFYLPVDKMANPDFSPLNQWKRIRPELHNTQVDL</sequence>
<protein>
    <recommendedName>
        <fullName evidence="3">3-deoxy-D-manno-oct-2-ulosonic acid (Kdo) hydroxylase</fullName>
    </recommendedName>
</protein>
<gene>
    <name evidence="1" type="ORF">Lsai_2303</name>
</gene>
<name>A0A0W0YGT6_9GAMM</name>
<dbReference type="RefSeq" id="WP_027270236.1">
    <property type="nucleotide sequence ID" value="NZ_CAAAJE010000006.1"/>
</dbReference>
<dbReference type="STRING" id="28087.Lsai_2303"/>
<reference evidence="1 2" key="1">
    <citation type="submission" date="2015-11" db="EMBL/GenBank/DDBJ databases">
        <title>Genomic analysis of 38 Legionella species identifies large and diverse effector repertoires.</title>
        <authorList>
            <person name="Burstein D."/>
            <person name="Amaro F."/>
            <person name="Zusman T."/>
            <person name="Lifshitz Z."/>
            <person name="Cohen O."/>
            <person name="Gilbert J.A."/>
            <person name="Pupko T."/>
            <person name="Shuman H.A."/>
            <person name="Segal G."/>
        </authorList>
    </citation>
    <scope>NUCLEOTIDE SEQUENCE [LARGE SCALE GENOMIC DNA]</scope>
    <source>
        <strain evidence="1 2">Mt.St.Helens-4</strain>
    </source>
</reference>
<accession>A0A0W0YGT6</accession>
<evidence type="ECO:0000313" key="1">
    <source>
        <dbReference type="EMBL" id="KTD56173.1"/>
    </source>
</evidence>
<dbReference type="EMBL" id="LNYV01000034">
    <property type="protein sequence ID" value="KTD56173.1"/>
    <property type="molecule type" value="Genomic_DNA"/>
</dbReference>
<comment type="caution">
    <text evidence="1">The sequence shown here is derived from an EMBL/GenBank/DDBJ whole genome shotgun (WGS) entry which is preliminary data.</text>
</comment>
<dbReference type="Pfam" id="PF11004">
    <property type="entry name" value="Kdo_hydroxy"/>
    <property type="match status" value="1"/>
</dbReference>
<evidence type="ECO:0008006" key="3">
    <source>
        <dbReference type="Google" id="ProtNLM"/>
    </source>
</evidence>
<dbReference type="AlphaFoldDB" id="A0A0W0YGT6"/>
<dbReference type="OrthoDB" id="21302at2"/>
<evidence type="ECO:0000313" key="2">
    <source>
        <dbReference type="Proteomes" id="UP000054621"/>
    </source>
</evidence>
<dbReference type="PATRIC" id="fig|28087.4.peg.2479"/>
<organism evidence="1 2">
    <name type="scientific">Legionella sainthelensi</name>
    <dbReference type="NCBI Taxonomy" id="28087"/>
    <lineage>
        <taxon>Bacteria</taxon>
        <taxon>Pseudomonadati</taxon>
        <taxon>Pseudomonadota</taxon>
        <taxon>Gammaproteobacteria</taxon>
        <taxon>Legionellales</taxon>
        <taxon>Legionellaceae</taxon>
        <taxon>Legionella</taxon>
    </lineage>
</organism>
<dbReference type="InterPro" id="IPR021266">
    <property type="entry name" value="Kdo_hydroxlase"/>
</dbReference>
<dbReference type="Proteomes" id="UP000054621">
    <property type="component" value="Unassembled WGS sequence"/>
</dbReference>
<dbReference type="eggNOG" id="ENOG502Z7Z3">
    <property type="taxonomic scope" value="Bacteria"/>
</dbReference>
<proteinExistence type="predicted"/>